<feature type="region of interest" description="Disordered" evidence="1">
    <location>
        <begin position="183"/>
        <end position="203"/>
    </location>
</feature>
<dbReference type="Proteomes" id="UP000095280">
    <property type="component" value="Unplaced"/>
</dbReference>
<feature type="region of interest" description="Disordered" evidence="1">
    <location>
        <begin position="331"/>
        <end position="407"/>
    </location>
</feature>
<feature type="region of interest" description="Disordered" evidence="1">
    <location>
        <begin position="995"/>
        <end position="1071"/>
    </location>
</feature>
<reference evidence="4" key="1">
    <citation type="submission" date="2016-11" db="UniProtKB">
        <authorList>
            <consortium name="WormBaseParasite"/>
        </authorList>
    </citation>
    <scope>IDENTIFICATION</scope>
</reference>
<keyword evidence="3" id="KW-1185">Reference proteome</keyword>
<accession>A0A1I8J1J8</accession>
<evidence type="ECO:0000259" key="2">
    <source>
        <dbReference type="PROSITE" id="PS50222"/>
    </source>
</evidence>
<dbReference type="InterPro" id="IPR001623">
    <property type="entry name" value="DnaJ_domain"/>
</dbReference>
<dbReference type="GO" id="GO:0005262">
    <property type="term" value="F:calcium channel activity"/>
    <property type="evidence" value="ECO:0007669"/>
    <property type="project" value="TreeGrafter"/>
</dbReference>
<feature type="compositionally biased region" description="Gly residues" evidence="1">
    <location>
        <begin position="1865"/>
        <end position="1879"/>
    </location>
</feature>
<feature type="region of interest" description="Disordered" evidence="1">
    <location>
        <begin position="1"/>
        <end position="22"/>
    </location>
</feature>
<feature type="region of interest" description="Disordered" evidence="1">
    <location>
        <begin position="2013"/>
        <end position="2040"/>
    </location>
</feature>
<dbReference type="GO" id="GO:0006874">
    <property type="term" value="P:intracellular calcium ion homeostasis"/>
    <property type="evidence" value="ECO:0007669"/>
    <property type="project" value="TreeGrafter"/>
</dbReference>
<feature type="compositionally biased region" description="Basic and acidic residues" evidence="1">
    <location>
        <begin position="787"/>
        <end position="796"/>
    </location>
</feature>
<proteinExistence type="predicted"/>
<feature type="compositionally biased region" description="Low complexity" evidence="1">
    <location>
        <begin position="2013"/>
        <end position="2032"/>
    </location>
</feature>
<dbReference type="PROSITE" id="PS50222">
    <property type="entry name" value="EF_HAND_2"/>
    <property type="match status" value="1"/>
</dbReference>
<evidence type="ECO:0000313" key="4">
    <source>
        <dbReference type="WBParaSite" id="maker-uti_cns_0045453-snap-gene-0.30-mRNA-1"/>
    </source>
</evidence>
<name>A0A1I8J1J8_9PLAT</name>
<dbReference type="CDD" id="cd06257">
    <property type="entry name" value="DnaJ"/>
    <property type="match status" value="1"/>
</dbReference>
<feature type="compositionally biased region" description="Acidic residues" evidence="1">
    <location>
        <begin position="222"/>
        <end position="249"/>
    </location>
</feature>
<dbReference type="Gene3D" id="1.10.287.110">
    <property type="entry name" value="DnaJ domain"/>
    <property type="match status" value="1"/>
</dbReference>
<feature type="compositionally biased region" description="Basic and acidic residues" evidence="1">
    <location>
        <begin position="371"/>
        <end position="380"/>
    </location>
</feature>
<organism evidence="3 4">
    <name type="scientific">Macrostomum lignano</name>
    <dbReference type="NCBI Taxonomy" id="282301"/>
    <lineage>
        <taxon>Eukaryota</taxon>
        <taxon>Metazoa</taxon>
        <taxon>Spiralia</taxon>
        <taxon>Lophotrochozoa</taxon>
        <taxon>Platyhelminthes</taxon>
        <taxon>Rhabditophora</taxon>
        <taxon>Macrostomorpha</taxon>
        <taxon>Macrostomida</taxon>
        <taxon>Macrostomidae</taxon>
        <taxon>Macrostomum</taxon>
    </lineage>
</organism>
<dbReference type="SUPFAM" id="SSF47473">
    <property type="entry name" value="EF-hand"/>
    <property type="match status" value="1"/>
</dbReference>
<feature type="region of interest" description="Disordered" evidence="1">
    <location>
        <begin position="1831"/>
        <end position="1892"/>
    </location>
</feature>
<evidence type="ECO:0000256" key="1">
    <source>
        <dbReference type="SAM" id="MobiDB-lite"/>
    </source>
</evidence>
<dbReference type="InterPro" id="IPR011992">
    <property type="entry name" value="EF-hand-dom_pair"/>
</dbReference>
<dbReference type="PANTHER" id="PTHR31323:SF1">
    <property type="entry name" value="MECHANOSENSITIVE ION CHANNEL PROTEIN"/>
    <property type="match status" value="1"/>
</dbReference>
<dbReference type="InterPro" id="IPR002048">
    <property type="entry name" value="EF_hand_dom"/>
</dbReference>
<feature type="compositionally biased region" description="Basic residues" evidence="1">
    <location>
        <begin position="797"/>
        <end position="811"/>
    </location>
</feature>
<feature type="region of interest" description="Disordered" evidence="1">
    <location>
        <begin position="219"/>
        <end position="254"/>
    </location>
</feature>
<feature type="region of interest" description="Disordered" evidence="1">
    <location>
        <begin position="772"/>
        <end position="821"/>
    </location>
</feature>
<dbReference type="GO" id="GO:0005509">
    <property type="term" value="F:calcium ion binding"/>
    <property type="evidence" value="ECO:0007669"/>
    <property type="project" value="InterPro"/>
</dbReference>
<dbReference type="SUPFAM" id="SSF46565">
    <property type="entry name" value="Chaperone J-domain"/>
    <property type="match status" value="1"/>
</dbReference>
<feature type="compositionally biased region" description="Low complexity" evidence="1">
    <location>
        <begin position="1027"/>
        <end position="1040"/>
    </location>
</feature>
<protein>
    <submittedName>
        <fullName evidence="4">EF-hand domain-containing protein</fullName>
    </submittedName>
</protein>
<dbReference type="InterPro" id="IPR036869">
    <property type="entry name" value="J_dom_sf"/>
</dbReference>
<dbReference type="PANTHER" id="PTHR31323">
    <property type="entry name" value="MECHANOSENSITIVE ION CHANNEL PROTEIN MSY2"/>
    <property type="match status" value="1"/>
</dbReference>
<sequence>LQASPSPSGIVARPPAGADTSGGSCGSGRCFFSPTPFCRLPLVSRGGIFTAVDRVLGGRGGGLVLQRAIGSRGKRQQRDRRLRANFFFRNSCYFSYLYWHSSTMPTSASTQLNRSTSTNAKSLQLMNSTWKRPVPCKLPAVAMTVSSSDYYGILQVSSSASQKEIKKAYYALAMKPPWDSGFAFPDSKSRGPPRQEGGGVGKEDYAKWRDAFHAYFRRNFDEDPPESPDPVSDSDDEPGAASDGEDSFEEDLRHADPTRFRSFEEFAKWRHNRSKPGKGPDGAKSFRFWFGEEEPNKAGKNFQQRSTNDAFVKCKFCHSMMNVEELVSHEPSCEHKPKPKPPSAPWTADTDAAEEAAWRQQHQFGGSADSRGWRDWRDAHASTQSSIRRDRMRMAAAGAGGAPSFHQFGSTGFGDDFDDEDECCGELALFRCPVCLRTFVRRQISDHVTRCRQSQSRYHGNETAGARRASQTREHPARQSQRRSSSKLPDIGAGAPGATAAAGNCGGSQQRRAAGNAPQKQQSTRGKRGSVPAQQQESKLNAEAILPTPLTPERIKERQCCTGFTTIRAGFRTLYASSRFDQEEADMQAVFRTIARPPQLDGRIDFDSNFWHHHIRIAVLFDVMDSDGSESISKPEFQRFLLNFVDDDTATSQMFDKLDSGYPSPRVFKADPRAAGLTGLRRWGPIQWLLPNMGMRVWLASPQAVVLLNSEGPALLADPNRLIHLWQRKDRLALLADPNRLIQPWQREDRLALLADPTRAAKLKVSKDLPALLGTASSEPKGPAKSGRSDEAQRARLERKRAKQRDKRQAKKGAAGPMRRRPPWMLKRLASQGNQTGRPVEALVVQRRHSLEMPLRLLRPKPRRNKWPLPTRSAVDSYLIELTVEEGISIGIERMVLRSTFVLIAPSSEEDAQQLQPTVSLDADLGGALFLLEGQRPKTIPYVVFLSVLRAPQLDQTGETGNSIVFGLSNAWASRYPSGSSFQLGALKLKMRRGKSAKGKASANPGISGKSGVQSKAQGKAQADPKAGAASCPSASSNSATEVTAPAQPREPNLPAGEGVEDEAGSSESELSSATLHCVSASVNLMKIAETYRPGVILIQEHWMRNGKLPNIPSGYYDFYANRVFTDGIASTLNLRQRYSVAIDSRDTINDHWNPGELHCYTDGSKQSANTGFGVGIFLNGRVIATHAQYTGVNSSVFQNEVLAISSCNAELLATGVTGHGCFSRHQYLQGTYLQIMKFCLCSRMLSQEALQLILEFVAVQAVLGVQEAALAVDEVLQRWLGHPALLLQPASNWLAEFQRVVFVAESGDVGEDLLVPDWRVEADHVALAVVPRRHVDVGHVHRVGPVAQEPHVHQAADLRVVHEEDRIVGCRGGAAEAAHNRIVSGEATVLQVLSWAVELLRIIVPRNAQAVVHLGSGWQRQARPLPDELAESFSGVAAVAGAAAQLLAVLGGRRGAELVPAAEGAGRVQSLAEVVALARRANDVILADFAPGGVDPVPVGQTEGCPVEPLHRDLVQLALQHHSVVAVPGHEAGAAMVQVQDAKLLALLRVREQGTTLRPQSRYTVAPEFVSESQTIKRYKVTLKSHLVGLESFGVTAFLPALPATALKRLWGYARGFVDIALRQFCLFHFLSTCKRVNTVSINALADAPVHIHQPVVHSGGHEHWAPQRVRLVIVLFNQHRVRRHLHPHQPADLPVLVSLSRAQREDVAPQPHVALVAAGAAPAEEALAAVGAPVARVALAAELEEPAGPHQPILVVNMFEDRDIRGYGRTEPRGHLLDQSRMVVLELLVGLNSDAFAAASATAGLAEALRYGAADRSLASYVSNANQPLEPAAGGGGGGPPAGRQGASWPDRDTEGRLTGIRGISGGGAAGGISGGGGRDKDEDVDTAATTGCWPPLPVFLAAPEASLNWPRQARRSSSEMSSSGPRLGCLCTEDEATEDEGTAADGTSGRGGGGKCGCCTVVGAENGCRSGGGGGGGGGGGMDEPNGMATGGGGTAGLAEASGCSAAARRPDPAAAFSSSPAAAAAQPRDPGRASSTAWPPALGICSTFSLCTWPQWMTRPGPVNSFLWHTWHLKCFAF</sequence>
<evidence type="ECO:0000313" key="3">
    <source>
        <dbReference type="Proteomes" id="UP000095280"/>
    </source>
</evidence>
<feature type="compositionally biased region" description="Low complexity" evidence="1">
    <location>
        <begin position="492"/>
        <end position="503"/>
    </location>
</feature>
<feature type="region of interest" description="Disordered" evidence="1">
    <location>
        <begin position="447"/>
        <end position="551"/>
    </location>
</feature>
<dbReference type="WBParaSite" id="maker-uti_cns_0045453-snap-gene-0.30-mRNA-1">
    <property type="protein sequence ID" value="maker-uti_cns_0045453-snap-gene-0.30-mRNA-1"/>
    <property type="gene ID" value="maker-uti_cns_0045453-snap-gene-0.30"/>
</dbReference>
<feature type="domain" description="EF-hand" evidence="2">
    <location>
        <begin position="612"/>
        <end position="647"/>
    </location>
</feature>